<keyword evidence="3" id="KW-1185">Reference proteome</keyword>
<organism evidence="2 3">
    <name type="scientific">Luteolibacter flavescens</name>
    <dbReference type="NCBI Taxonomy" id="1859460"/>
    <lineage>
        <taxon>Bacteria</taxon>
        <taxon>Pseudomonadati</taxon>
        <taxon>Verrucomicrobiota</taxon>
        <taxon>Verrucomicrobiia</taxon>
        <taxon>Verrucomicrobiales</taxon>
        <taxon>Verrucomicrobiaceae</taxon>
        <taxon>Luteolibacter</taxon>
    </lineage>
</organism>
<dbReference type="RefSeq" id="WP_264499942.1">
    <property type="nucleotide sequence ID" value="NZ_JAPDDS010000002.1"/>
</dbReference>
<dbReference type="EMBL" id="JAPDDS010000002">
    <property type="protein sequence ID" value="MCW1883983.1"/>
    <property type="molecule type" value="Genomic_DNA"/>
</dbReference>
<feature type="compositionally biased region" description="Basic residues" evidence="1">
    <location>
        <begin position="26"/>
        <end position="35"/>
    </location>
</feature>
<name>A0ABT3FK83_9BACT</name>
<accession>A0ABT3FK83</accession>
<sequence>MKLRTDHQSSAGDRSPRTLREIQKAAARKPRKPRVPTRSFNPHTLSPTGGLTDRERAEAMQQLRKFRPDHLL</sequence>
<comment type="caution">
    <text evidence="2">The sequence shown here is derived from an EMBL/GenBank/DDBJ whole genome shotgun (WGS) entry which is preliminary data.</text>
</comment>
<feature type="compositionally biased region" description="Polar residues" evidence="1">
    <location>
        <begin position="38"/>
        <end position="49"/>
    </location>
</feature>
<protein>
    <submittedName>
        <fullName evidence="2">Uncharacterized protein</fullName>
    </submittedName>
</protein>
<evidence type="ECO:0000313" key="2">
    <source>
        <dbReference type="EMBL" id="MCW1883983.1"/>
    </source>
</evidence>
<feature type="compositionally biased region" description="Basic and acidic residues" evidence="1">
    <location>
        <begin position="14"/>
        <end position="23"/>
    </location>
</feature>
<evidence type="ECO:0000256" key="1">
    <source>
        <dbReference type="SAM" id="MobiDB-lite"/>
    </source>
</evidence>
<proteinExistence type="predicted"/>
<gene>
    <name evidence="2" type="ORF">OKA04_04535</name>
</gene>
<dbReference type="Proteomes" id="UP001207930">
    <property type="component" value="Unassembled WGS sequence"/>
</dbReference>
<feature type="region of interest" description="Disordered" evidence="1">
    <location>
        <begin position="1"/>
        <end position="55"/>
    </location>
</feature>
<evidence type="ECO:0000313" key="3">
    <source>
        <dbReference type="Proteomes" id="UP001207930"/>
    </source>
</evidence>
<reference evidence="2 3" key="1">
    <citation type="submission" date="2022-10" db="EMBL/GenBank/DDBJ databases">
        <title>Luteolibacter flavescens strain MCCC 1K03193, whole genome shotgun sequencing project.</title>
        <authorList>
            <person name="Zhao G."/>
            <person name="Shen L."/>
        </authorList>
    </citation>
    <scope>NUCLEOTIDE SEQUENCE [LARGE SCALE GENOMIC DNA]</scope>
    <source>
        <strain evidence="2 3">MCCC 1K03193</strain>
    </source>
</reference>